<dbReference type="Proteomes" id="UP000605897">
    <property type="component" value="Unassembled WGS sequence"/>
</dbReference>
<protein>
    <submittedName>
        <fullName evidence="2">NAD-dependent epimerase</fullName>
    </submittedName>
</protein>
<evidence type="ECO:0000259" key="1">
    <source>
        <dbReference type="SMART" id="SM00822"/>
    </source>
</evidence>
<dbReference type="InterPro" id="IPR050177">
    <property type="entry name" value="Lipid_A_modif_metabolic_enz"/>
</dbReference>
<feature type="domain" description="Ketoreductase" evidence="1">
    <location>
        <begin position="2"/>
        <end position="178"/>
    </location>
</feature>
<dbReference type="RefSeq" id="WP_191242934.1">
    <property type="nucleotide sequence ID" value="NZ_BNAU01000001.1"/>
</dbReference>
<dbReference type="Pfam" id="PF01370">
    <property type="entry name" value="Epimerase"/>
    <property type="match status" value="1"/>
</dbReference>
<dbReference type="EMBL" id="BNAU01000001">
    <property type="protein sequence ID" value="GHE79088.1"/>
    <property type="molecule type" value="Genomic_DNA"/>
</dbReference>
<organism evidence="2 3">
    <name type="scientific">Amycolatopsis deserti</name>
    <dbReference type="NCBI Taxonomy" id="185696"/>
    <lineage>
        <taxon>Bacteria</taxon>
        <taxon>Bacillati</taxon>
        <taxon>Actinomycetota</taxon>
        <taxon>Actinomycetes</taxon>
        <taxon>Pseudonocardiales</taxon>
        <taxon>Pseudonocardiaceae</taxon>
        <taxon>Amycolatopsis</taxon>
    </lineage>
</organism>
<name>A0ABQ3IFG4_9PSEU</name>
<dbReference type="InterPro" id="IPR057326">
    <property type="entry name" value="KR_dom"/>
</dbReference>
<dbReference type="InterPro" id="IPR001509">
    <property type="entry name" value="Epimerase_deHydtase"/>
</dbReference>
<sequence length="306" mass="32422">MSKVLVTGGLGMIGAHTARALADLGRDVVVTAHRRAEVPSFLAGEVAVESLDVTDAEAFLALGGRHDIADIVHLAGSIPGDDPVAFFRTDTTGLLNALTAARAWGVRRFAVASSLGVYLGRPEIPWHEDLALPAAEVPHLIIAFKKAVEPLTTHSLRGSGVQPVVLRIGSVWGPLMDPESPFNPIPPYISAVLRGEQPPPLHADDGGDSCYAPDAGRAIALLITAETLRHDTYNVSRGRPFTHRELAGALEAISPGLRLDLRPGARNGPAPYLDITRLTRDTGFTPAFDVAAAVADYVAWRGGNPR</sequence>
<evidence type="ECO:0000313" key="3">
    <source>
        <dbReference type="Proteomes" id="UP000605897"/>
    </source>
</evidence>
<gene>
    <name evidence="2" type="ORF">GCM10017786_06080</name>
</gene>
<keyword evidence="3" id="KW-1185">Reference proteome</keyword>
<reference evidence="3" key="1">
    <citation type="journal article" date="2019" name="Int. J. Syst. Evol. Microbiol.">
        <title>The Global Catalogue of Microorganisms (GCM) 10K type strain sequencing project: providing services to taxonomists for standard genome sequencing and annotation.</title>
        <authorList>
            <consortium name="The Broad Institute Genomics Platform"/>
            <consortium name="The Broad Institute Genome Sequencing Center for Infectious Disease"/>
            <person name="Wu L."/>
            <person name="Ma J."/>
        </authorList>
    </citation>
    <scope>NUCLEOTIDE SEQUENCE [LARGE SCALE GENOMIC DNA]</scope>
    <source>
        <strain evidence="3">CGMCC 4.7677</strain>
    </source>
</reference>
<dbReference type="Gene3D" id="3.40.50.720">
    <property type="entry name" value="NAD(P)-binding Rossmann-like Domain"/>
    <property type="match status" value="1"/>
</dbReference>
<proteinExistence type="predicted"/>
<comment type="caution">
    <text evidence="2">The sequence shown here is derived from an EMBL/GenBank/DDBJ whole genome shotgun (WGS) entry which is preliminary data.</text>
</comment>
<dbReference type="PANTHER" id="PTHR43245">
    <property type="entry name" value="BIFUNCTIONAL POLYMYXIN RESISTANCE PROTEIN ARNA"/>
    <property type="match status" value="1"/>
</dbReference>
<dbReference type="InterPro" id="IPR036291">
    <property type="entry name" value="NAD(P)-bd_dom_sf"/>
</dbReference>
<evidence type="ECO:0000313" key="2">
    <source>
        <dbReference type="EMBL" id="GHE79088.1"/>
    </source>
</evidence>
<dbReference type="SUPFAM" id="SSF51735">
    <property type="entry name" value="NAD(P)-binding Rossmann-fold domains"/>
    <property type="match status" value="1"/>
</dbReference>
<accession>A0ABQ3IFG4</accession>
<dbReference type="SMART" id="SM00822">
    <property type="entry name" value="PKS_KR"/>
    <property type="match status" value="1"/>
</dbReference>